<sequence>MLHVLHHVLQDSVSHITNEQIMLRMAIRQERGESIRVISYHESTFVVLVTVVKIRVISYQKQDFSYRDSCYQLPAFGEFHYFSKLYANSEDA</sequence>
<geneLocation type="plasmid" evidence="1 2">
    <name>pP73D</name>
</geneLocation>
<proteinExistence type="predicted"/>
<evidence type="ECO:0000313" key="1">
    <source>
        <dbReference type="EMBL" id="AJE49511.1"/>
    </source>
</evidence>
<protein>
    <submittedName>
        <fullName evidence="1">Uncharacterized protein</fullName>
    </submittedName>
</protein>
<gene>
    <name evidence="1" type="ORF">P73_4796</name>
</gene>
<evidence type="ECO:0000313" key="2">
    <source>
        <dbReference type="Proteomes" id="UP000031521"/>
    </source>
</evidence>
<name>A0A0B5E950_9RHOB</name>
<reference evidence="1 2" key="1">
    <citation type="journal article" date="2014" name="Int. J. Syst. Evol. Microbiol.">
        <title>Celeribacter indicus sp. nov., a polycyclic aromatic hydrocarbon-degrading bacterium from deep-sea sediment and reclassification of Huaishuia halophila as Celeribacter halophilus comb. nov.</title>
        <authorList>
            <person name="Lai Q."/>
            <person name="Cao J."/>
            <person name="Yuan J."/>
            <person name="Li F."/>
            <person name="Shao Z."/>
        </authorList>
    </citation>
    <scope>NUCLEOTIDE SEQUENCE [LARGE SCALE GENOMIC DNA]</scope>
    <source>
        <strain evidence="1">P73</strain>
        <plasmid evidence="2">Plasmid pP73D</plasmid>
    </source>
</reference>
<dbReference type="Proteomes" id="UP000031521">
    <property type="component" value="Plasmid pP73D"/>
</dbReference>
<keyword evidence="2" id="KW-1185">Reference proteome</keyword>
<accession>A0A0B5E950</accession>
<dbReference type="KEGG" id="cid:P73_4796"/>
<keyword evidence="1" id="KW-0614">Plasmid</keyword>
<dbReference type="EMBL" id="CP004397">
    <property type="protein sequence ID" value="AJE49511.1"/>
    <property type="molecule type" value="Genomic_DNA"/>
</dbReference>
<dbReference type="AlphaFoldDB" id="A0A0B5E950"/>
<organism evidence="1 2">
    <name type="scientific">Celeribacter indicus</name>
    <dbReference type="NCBI Taxonomy" id="1208324"/>
    <lineage>
        <taxon>Bacteria</taxon>
        <taxon>Pseudomonadati</taxon>
        <taxon>Pseudomonadota</taxon>
        <taxon>Alphaproteobacteria</taxon>
        <taxon>Rhodobacterales</taxon>
        <taxon>Roseobacteraceae</taxon>
        <taxon>Celeribacter</taxon>
    </lineage>
</organism>